<comment type="similarity">
    <text evidence="3 9 10">Belongs to the metallo-dependent hydrolases superfamily. DHOase family. Class II DHOase subfamily.</text>
</comment>
<keyword evidence="5 9" id="KW-0479">Metal-binding</keyword>
<dbReference type="Proteomes" id="UP000199626">
    <property type="component" value="Unassembled WGS sequence"/>
</dbReference>
<evidence type="ECO:0000256" key="7">
    <source>
        <dbReference type="ARBA" id="ARBA00022833"/>
    </source>
</evidence>
<dbReference type="PANTHER" id="PTHR43137">
    <property type="entry name" value="DIHYDROOROTASE"/>
    <property type="match status" value="1"/>
</dbReference>
<dbReference type="InterPro" id="IPR004721">
    <property type="entry name" value="DHOdimr"/>
</dbReference>
<evidence type="ECO:0000256" key="1">
    <source>
        <dbReference type="ARBA" id="ARBA00002368"/>
    </source>
</evidence>
<dbReference type="PROSITE" id="PS00483">
    <property type="entry name" value="DIHYDROOROTASE_2"/>
    <property type="match status" value="1"/>
</dbReference>
<dbReference type="PROSITE" id="PS00482">
    <property type="entry name" value="DIHYDROOROTASE_1"/>
    <property type="match status" value="1"/>
</dbReference>
<dbReference type="STRING" id="1159017.SAMN02927930_01274"/>
<feature type="binding site" evidence="9">
    <location>
        <position position="265"/>
    </location>
    <ligand>
        <name>substrate</name>
    </ligand>
</feature>
<name>A0A1G6CK95_9GAMM</name>
<dbReference type="GO" id="GO:0006207">
    <property type="term" value="P:'de novo' pyrimidine nucleobase biosynthetic process"/>
    <property type="evidence" value="ECO:0007669"/>
    <property type="project" value="TreeGrafter"/>
</dbReference>
<feature type="binding site" evidence="9">
    <location>
        <position position="249"/>
    </location>
    <ligand>
        <name>Zn(2+)</name>
        <dbReference type="ChEBI" id="CHEBI:29105"/>
        <label>1</label>
    </ligand>
</feature>
<dbReference type="CDD" id="cd01294">
    <property type="entry name" value="DHOase"/>
    <property type="match status" value="1"/>
</dbReference>
<dbReference type="GO" id="GO:0005737">
    <property type="term" value="C:cytoplasm"/>
    <property type="evidence" value="ECO:0007669"/>
    <property type="project" value="TreeGrafter"/>
</dbReference>
<keyword evidence="6 9" id="KW-0378">Hydrolase</keyword>
<dbReference type="HAMAP" id="MF_00219">
    <property type="entry name" value="PyrC_classII"/>
    <property type="match status" value="1"/>
</dbReference>
<evidence type="ECO:0000313" key="12">
    <source>
        <dbReference type="EMBL" id="SDB33289.1"/>
    </source>
</evidence>
<evidence type="ECO:0000256" key="5">
    <source>
        <dbReference type="ARBA" id="ARBA00022723"/>
    </source>
</evidence>
<feature type="binding site" evidence="9">
    <location>
        <position position="221"/>
    </location>
    <ligand>
        <name>substrate</name>
    </ligand>
</feature>
<evidence type="ECO:0000256" key="8">
    <source>
        <dbReference type="ARBA" id="ARBA00022975"/>
    </source>
</evidence>
<feature type="binding site" evidence="9">
    <location>
        <position position="138"/>
    </location>
    <ligand>
        <name>Zn(2+)</name>
        <dbReference type="ChEBI" id="CHEBI:29105"/>
        <label>2</label>
    </ligand>
</feature>
<feature type="modified residue" description="N6-carboxylysine" evidence="9">
    <location>
        <position position="101"/>
    </location>
</feature>
<dbReference type="UniPathway" id="UPA00070">
    <property type="reaction ID" value="UER00117"/>
</dbReference>
<keyword evidence="7 9" id="KW-0862">Zinc</keyword>
<dbReference type="InterPro" id="IPR006680">
    <property type="entry name" value="Amidohydro-rel"/>
</dbReference>
<comment type="function">
    <text evidence="1 9">Catalyzes the reversible cyclization of carbamoyl aspartate to dihydroorotate.</text>
</comment>
<evidence type="ECO:0000313" key="13">
    <source>
        <dbReference type="Proteomes" id="UP000199626"/>
    </source>
</evidence>
<evidence type="ECO:0000259" key="11">
    <source>
        <dbReference type="Pfam" id="PF01979"/>
    </source>
</evidence>
<feature type="binding site" evidence="9">
    <location>
        <position position="43"/>
    </location>
    <ligand>
        <name>substrate</name>
    </ligand>
</feature>
<evidence type="ECO:0000256" key="4">
    <source>
        <dbReference type="ARBA" id="ARBA00012860"/>
    </source>
</evidence>
<evidence type="ECO:0000256" key="10">
    <source>
        <dbReference type="RuleBase" id="RU003440"/>
    </source>
</evidence>
<dbReference type="SUPFAM" id="SSF51556">
    <property type="entry name" value="Metallo-dependent hydrolases"/>
    <property type="match status" value="1"/>
</dbReference>
<comment type="pathway">
    <text evidence="2 9 10">Pyrimidine metabolism; UMP biosynthesis via de novo pathway; (S)-dihydroorotate from bicarbonate: step 3/3.</text>
</comment>
<sequence>MQLSELTIPTPDDWHLHVRDGDLLATTVPATAAVFGRAVIMPNLVPPVTTVEQALAYRQRILRQRPAGSKFMPLMALYLTQNTTVETVAAAAADSAIIGFKLYPSGATTNSDAGVTDIEGLDDVFAAMAQLQVPLLVHGEVTAAEIDIFDREQVFIDRQLRPLMARHPELKLVLEHITTADAVRFVESQGPNVVATITPQHLLMNRNDLLVGGVRPHHYCLPILKRREHQLALQQAAISGNPKFFLGTDSAPHAQSKKESACGCAGCYSAPAALPLYAEFFEQMGALDKLADFASHFGADFYGLPRPTTTITLVREAWEVPEIVETAVGPMVPYWAGETLNWQIKQ</sequence>
<dbReference type="InterPro" id="IPR032466">
    <property type="entry name" value="Metal_Hydrolase"/>
</dbReference>
<dbReference type="GO" id="GO:0044205">
    <property type="term" value="P:'de novo' UMP biosynthetic process"/>
    <property type="evidence" value="ECO:0007669"/>
    <property type="project" value="UniProtKB-UniRule"/>
</dbReference>
<dbReference type="Pfam" id="PF01979">
    <property type="entry name" value="Amidohydro_1"/>
    <property type="match status" value="1"/>
</dbReference>
<feature type="active site" evidence="9">
    <location>
        <position position="249"/>
    </location>
</feature>
<keyword evidence="8 9" id="KW-0665">Pyrimidine biosynthesis</keyword>
<protein>
    <recommendedName>
        <fullName evidence="4 9">Dihydroorotase</fullName>
        <shortName evidence="9">DHOase</shortName>
        <ecNumber evidence="4 9">3.5.2.3</ecNumber>
    </recommendedName>
</protein>
<organism evidence="12 13">
    <name type="scientific">Pseudidiomarina indica</name>
    <dbReference type="NCBI Taxonomy" id="1159017"/>
    <lineage>
        <taxon>Bacteria</taxon>
        <taxon>Pseudomonadati</taxon>
        <taxon>Pseudomonadota</taxon>
        <taxon>Gammaproteobacteria</taxon>
        <taxon>Alteromonadales</taxon>
        <taxon>Idiomarinaceae</taxon>
        <taxon>Pseudidiomarina</taxon>
    </lineage>
</organism>
<dbReference type="GO" id="GO:0008270">
    <property type="term" value="F:zinc ion binding"/>
    <property type="evidence" value="ECO:0007669"/>
    <property type="project" value="UniProtKB-UniRule"/>
</dbReference>
<comment type="catalytic activity">
    <reaction evidence="9 10">
        <text>(S)-dihydroorotate + H2O = N-carbamoyl-L-aspartate + H(+)</text>
        <dbReference type="Rhea" id="RHEA:24296"/>
        <dbReference type="ChEBI" id="CHEBI:15377"/>
        <dbReference type="ChEBI" id="CHEBI:15378"/>
        <dbReference type="ChEBI" id="CHEBI:30864"/>
        <dbReference type="ChEBI" id="CHEBI:32814"/>
        <dbReference type="EC" id="3.5.2.3"/>
    </reaction>
</comment>
<dbReference type="PIRSF" id="PIRSF001237">
    <property type="entry name" value="DHOdimr"/>
    <property type="match status" value="1"/>
</dbReference>
<feature type="binding site" evidence="9">
    <location>
        <position position="138"/>
    </location>
    <ligand>
        <name>substrate</name>
    </ligand>
</feature>
<accession>A0A1G6CK95</accession>
<feature type="binding site" description="via carbamate group" evidence="9">
    <location>
        <position position="101"/>
    </location>
    <ligand>
        <name>Zn(2+)</name>
        <dbReference type="ChEBI" id="CHEBI:29105"/>
        <label>1</label>
    </ligand>
</feature>
<feature type="binding site" evidence="9">
    <location>
        <position position="253"/>
    </location>
    <ligand>
        <name>substrate</name>
    </ligand>
</feature>
<proteinExistence type="inferred from homology"/>
<keyword evidence="13" id="KW-1185">Reference proteome</keyword>
<evidence type="ECO:0000256" key="3">
    <source>
        <dbReference type="ARBA" id="ARBA00005631"/>
    </source>
</evidence>
<gene>
    <name evidence="9" type="primary">pyrC</name>
    <name evidence="12" type="ORF">SAMN02927930_01274</name>
</gene>
<dbReference type="NCBIfam" id="TIGR00856">
    <property type="entry name" value="pyrC_dimer"/>
    <property type="match status" value="1"/>
</dbReference>
<dbReference type="EMBL" id="FMXN01000006">
    <property type="protein sequence ID" value="SDB33289.1"/>
    <property type="molecule type" value="Genomic_DNA"/>
</dbReference>
<comment type="subunit">
    <text evidence="9">Homodimer.</text>
</comment>
<evidence type="ECO:0000256" key="2">
    <source>
        <dbReference type="ARBA" id="ARBA00004880"/>
    </source>
</evidence>
<comment type="cofactor">
    <cofactor evidence="9 10">
        <name>Zn(2+)</name>
        <dbReference type="ChEBI" id="CHEBI:29105"/>
    </cofactor>
    <text evidence="9 10">Binds 2 Zn(2+) ions per subunit.</text>
</comment>
<dbReference type="GO" id="GO:0004151">
    <property type="term" value="F:dihydroorotase activity"/>
    <property type="evidence" value="ECO:0007669"/>
    <property type="project" value="UniProtKB-UniRule"/>
</dbReference>
<dbReference type="InterPro" id="IPR002195">
    <property type="entry name" value="Dihydroorotase_CS"/>
</dbReference>
<dbReference type="AlphaFoldDB" id="A0A1G6CK95"/>
<evidence type="ECO:0000256" key="6">
    <source>
        <dbReference type="ARBA" id="ARBA00022801"/>
    </source>
</evidence>
<feature type="binding site" evidence="9">
    <location>
        <position position="15"/>
    </location>
    <ligand>
        <name>Zn(2+)</name>
        <dbReference type="ChEBI" id="CHEBI:29105"/>
        <label>1</label>
    </ligand>
</feature>
<feature type="domain" description="Amidohydrolase-related" evidence="11">
    <location>
        <begin position="13"/>
        <end position="311"/>
    </location>
</feature>
<feature type="binding site" evidence="9">
    <location>
        <begin position="17"/>
        <end position="19"/>
    </location>
    <ligand>
        <name>substrate</name>
    </ligand>
</feature>
<feature type="binding site" evidence="9">
    <location>
        <position position="176"/>
    </location>
    <ligand>
        <name>Zn(2+)</name>
        <dbReference type="ChEBI" id="CHEBI:29105"/>
        <label>2</label>
    </ligand>
</feature>
<dbReference type="EC" id="3.5.2.3" evidence="4 9"/>
<evidence type="ECO:0000256" key="9">
    <source>
        <dbReference type="HAMAP-Rule" id="MF_00219"/>
    </source>
</evidence>
<dbReference type="PANTHER" id="PTHR43137:SF1">
    <property type="entry name" value="DIHYDROOROTASE"/>
    <property type="match status" value="1"/>
</dbReference>
<feature type="binding site" description="via carbamate group" evidence="9">
    <location>
        <position position="101"/>
    </location>
    <ligand>
        <name>Zn(2+)</name>
        <dbReference type="ChEBI" id="CHEBI:29105"/>
        <label>2</label>
    </ligand>
</feature>
<dbReference type="Gene3D" id="3.20.20.140">
    <property type="entry name" value="Metal-dependent hydrolases"/>
    <property type="match status" value="1"/>
</dbReference>
<feature type="binding site" evidence="9">
    <location>
        <position position="17"/>
    </location>
    <ligand>
        <name>Zn(2+)</name>
        <dbReference type="ChEBI" id="CHEBI:29105"/>
        <label>1</label>
    </ligand>
</feature>
<reference evidence="13" key="1">
    <citation type="submission" date="2016-10" db="EMBL/GenBank/DDBJ databases">
        <authorList>
            <person name="Varghese N."/>
            <person name="Submissions S."/>
        </authorList>
    </citation>
    <scope>NUCLEOTIDE SEQUENCE [LARGE SCALE GENOMIC DNA]</scope>
    <source>
        <strain evidence="13">CGMCC 1.10824</strain>
    </source>
</reference>